<feature type="transmembrane region" description="Helical" evidence="8">
    <location>
        <begin position="105"/>
        <end position="125"/>
    </location>
</feature>
<dbReference type="OrthoDB" id="6500128at2759"/>
<dbReference type="InterPro" id="IPR027417">
    <property type="entry name" value="P-loop_NTPase"/>
</dbReference>
<feature type="transmembrane region" description="Helical" evidence="8">
    <location>
        <begin position="315"/>
        <end position="335"/>
    </location>
</feature>
<dbReference type="SMART" id="SM00382">
    <property type="entry name" value="AAA"/>
    <property type="match status" value="2"/>
</dbReference>
<dbReference type="PROSITE" id="PS00211">
    <property type="entry name" value="ABC_TRANSPORTER_1"/>
    <property type="match status" value="2"/>
</dbReference>
<feature type="transmembrane region" description="Helical" evidence="8">
    <location>
        <begin position="41"/>
        <end position="63"/>
    </location>
</feature>
<dbReference type="InterPro" id="IPR017871">
    <property type="entry name" value="ABC_transporter-like_CS"/>
</dbReference>
<dbReference type="InterPro" id="IPR003593">
    <property type="entry name" value="AAA+_ATPase"/>
</dbReference>
<feature type="domain" description="ABC transporter" evidence="9">
    <location>
        <begin position="1198"/>
        <end position="1430"/>
    </location>
</feature>
<evidence type="ECO:0000256" key="1">
    <source>
        <dbReference type="ARBA" id="ARBA00004141"/>
    </source>
</evidence>
<keyword evidence="5" id="KW-0067">ATP-binding</keyword>
<name>A0A1L9PPN2_ASPVE</name>
<dbReference type="GO" id="GO:0140359">
    <property type="term" value="F:ABC-type transporter activity"/>
    <property type="evidence" value="ECO:0007669"/>
    <property type="project" value="InterPro"/>
</dbReference>
<keyword evidence="7 8" id="KW-0472">Membrane</keyword>
<sequence length="1433" mass="157456">MLQLLALRSPSKCSISNHNRFGPIADDDCYSGLDFTLFFEEAFMCIAPASIGITWIIACIWHLRGQAVMVARGWLYWAKLAFYVAQLFLQVASLALYTSSPRTDLSIPSAILSILTTAIFMYGSYIAHRRSIRPSTVLVLYPVGTLLFEAVHVRTLYSIKDLQGVAVTLLAHLGTKSALTVLESWHKVSLAYSRDTAYTPEQIEGPLGRTCFAWLIKLFILGLGKRLTVDDLFPTEPSMCPPIEKNSLASLWAQSEKKPNTLVYMVIRAFWSEILSCVAPRMAYIGFVIAQPYLIRRAVTLFALPNGENAHDRGVLLIAAFALVYGGMGISLSISKHKAARLIAMIRGSLTSMIYDQTLFLQSSHGRDEVVTAISTDMDRMALGLGTYYECWAAPIELGLFFWLLYRELYESSLAAMLLSLGAIVGVVLLAPYAVRAQTAWIDTIQRRLVVTVDLINGVKGVKMSGLVDRLYTILTALRLEEISASKRYRSIVTGVYILASIHSILTPTVSFSVYAFVSRSEHGAIGTLDSARAFTCLALLELMGEALMSLLQAISNVSSAVGCINHIQEVLSQSQHVDSRTHKADALLHARASQQMQPCLVATNVSAGWEGPVIRNISFDIPFEALTMLVGPVGCGKSTLLKAIIGETPYNSGDVHIYAPSIAYCSQTPWLVNGTIRDNVLGASPYQEDWYRMVIRACGLEADIAGLTKGHDTLVGTRGASLSGGQKQRVALARAVYSKHTLVILDDVLSGADAITEEYIFEQLLGPQGLLRKFGTAVLMVTSSSHRLQQADVVIRLGADGSLASLFHNRSPECSADPFQEQAFKAKPRIAITHMDNESNYSLPMSNEVSKAEESRGALDASDLATYTYYFSAGPWLGWLGFLAVLSAGVATKVFQSTWVKWWAHDNDVEPNRNINMRVAVDCSLAVIYAAMFLISQWIMIHAVTAKTMVTLHRKLVRAVIRAPMAFFAATDSGDIINRFKNDLELIDFELPLLVFLTLANALQCIGASIVVIVNVHYMAAIVPAAAIVIWAVETFYLRTSRRLRILDIETKAPILKHTIETIEGLATVRAFGWQDQCKVTAHAHLELSQRPFYLLMVAQVWLGLALDFVMMGVAVMLMAIGVAKLGDVSAGEMGLALTSTISIGIWMKTLVKFWMNLETSLGAVTRLKAFEQGLHAEDQPGERRIMPVGWPLQGNIQFKGVSASYGDPFSPLLKDVSFTAWQGQKVAICGRTGSGKSTLVAALFNMIELLDGQIIVDGIDISTISRQNLRACLSGLPQDSFLLNGWTVRENMDFFSASSDQKMIDALTAVGLWGTIENKYGLDTLVTDGIFSHGQRQLLCFARAIVRHGNILVLDEATSSVDATTETLMQTLIRSHFHQHTILAVTHRPSTVLDFDLVLVLENGEIVESGHPQELLKRAGWFFDLYNSSES</sequence>
<evidence type="ECO:0000256" key="6">
    <source>
        <dbReference type="ARBA" id="ARBA00022989"/>
    </source>
</evidence>
<evidence type="ECO:0000256" key="8">
    <source>
        <dbReference type="SAM" id="Phobius"/>
    </source>
</evidence>
<dbReference type="Pfam" id="PF00664">
    <property type="entry name" value="ABC_membrane"/>
    <property type="match status" value="1"/>
</dbReference>
<feature type="domain" description="ABC transmembrane type-1" evidence="10">
    <location>
        <begin position="282"/>
        <end position="560"/>
    </location>
</feature>
<evidence type="ECO:0000256" key="2">
    <source>
        <dbReference type="ARBA" id="ARBA00022448"/>
    </source>
</evidence>
<evidence type="ECO:0000259" key="10">
    <source>
        <dbReference type="PROSITE" id="PS50929"/>
    </source>
</evidence>
<gene>
    <name evidence="11" type="ORF">ASPVEDRAFT_53872</name>
</gene>
<proteinExistence type="predicted"/>
<dbReference type="CDD" id="cd03244">
    <property type="entry name" value="ABCC_MRP_domain2"/>
    <property type="match status" value="1"/>
</dbReference>
<feature type="transmembrane region" description="Helical" evidence="8">
    <location>
        <begin position="1019"/>
        <end position="1039"/>
    </location>
</feature>
<dbReference type="InterPro" id="IPR044726">
    <property type="entry name" value="ABCC_6TM_D2"/>
</dbReference>
<dbReference type="Pfam" id="PF00005">
    <property type="entry name" value="ABC_tran"/>
    <property type="match status" value="2"/>
</dbReference>
<comment type="subcellular location">
    <subcellularLocation>
        <location evidence="1">Membrane</location>
        <topology evidence="1">Multi-pass membrane protein</topology>
    </subcellularLocation>
</comment>
<dbReference type="InterPro" id="IPR050173">
    <property type="entry name" value="ABC_transporter_C-like"/>
</dbReference>
<feature type="transmembrane region" description="Helical" evidence="8">
    <location>
        <begin position="496"/>
        <end position="518"/>
    </location>
</feature>
<dbReference type="GO" id="GO:0005524">
    <property type="term" value="F:ATP binding"/>
    <property type="evidence" value="ECO:0007669"/>
    <property type="project" value="UniProtKB-KW"/>
</dbReference>
<dbReference type="InterPro" id="IPR036640">
    <property type="entry name" value="ABC1_TM_sf"/>
</dbReference>
<dbReference type="Proteomes" id="UP000184073">
    <property type="component" value="Unassembled WGS sequence"/>
</dbReference>
<dbReference type="CDD" id="cd03250">
    <property type="entry name" value="ABCC_MRP_domain1"/>
    <property type="match status" value="1"/>
</dbReference>
<dbReference type="PANTHER" id="PTHR24223">
    <property type="entry name" value="ATP-BINDING CASSETTE SUB-FAMILY C"/>
    <property type="match status" value="1"/>
</dbReference>
<evidence type="ECO:0000256" key="7">
    <source>
        <dbReference type="ARBA" id="ARBA00023136"/>
    </source>
</evidence>
<dbReference type="PROSITE" id="PS50929">
    <property type="entry name" value="ABC_TM1F"/>
    <property type="match status" value="2"/>
</dbReference>
<accession>A0A1L9PPN2</accession>
<keyword evidence="4" id="KW-0547">Nucleotide-binding</keyword>
<feature type="transmembrane region" description="Helical" evidence="8">
    <location>
        <begin position="75"/>
        <end position="99"/>
    </location>
</feature>
<dbReference type="PROSITE" id="PS50893">
    <property type="entry name" value="ABC_TRANSPORTER_2"/>
    <property type="match status" value="2"/>
</dbReference>
<dbReference type="FunFam" id="3.40.50.300:FF:000838">
    <property type="entry name" value="ABC multidrug transporter (Eurofung)"/>
    <property type="match status" value="1"/>
</dbReference>
<dbReference type="RefSeq" id="XP_040669249.1">
    <property type="nucleotide sequence ID" value="XM_040814854.1"/>
</dbReference>
<dbReference type="Gene3D" id="3.40.50.300">
    <property type="entry name" value="P-loop containing nucleotide triphosphate hydrolases"/>
    <property type="match status" value="2"/>
</dbReference>
<dbReference type="GO" id="GO:0016020">
    <property type="term" value="C:membrane"/>
    <property type="evidence" value="ECO:0007669"/>
    <property type="project" value="UniProtKB-SubCell"/>
</dbReference>
<dbReference type="InterPro" id="IPR056227">
    <property type="entry name" value="TMD0_ABC"/>
</dbReference>
<evidence type="ECO:0000313" key="11">
    <source>
        <dbReference type="EMBL" id="OJJ03487.1"/>
    </source>
</evidence>
<dbReference type="PANTHER" id="PTHR24223:SF399">
    <property type="entry name" value="ABC TRANSPORTER ATNG"/>
    <property type="match status" value="1"/>
</dbReference>
<evidence type="ECO:0000256" key="3">
    <source>
        <dbReference type="ARBA" id="ARBA00022692"/>
    </source>
</evidence>
<feature type="transmembrane region" description="Helical" evidence="8">
    <location>
        <begin position="412"/>
        <end position="435"/>
    </location>
</feature>
<feature type="transmembrane region" description="Helical" evidence="8">
    <location>
        <begin position="877"/>
        <end position="896"/>
    </location>
</feature>
<dbReference type="EMBL" id="KV878130">
    <property type="protein sequence ID" value="OJJ03487.1"/>
    <property type="molecule type" value="Genomic_DNA"/>
</dbReference>
<organism evidence="11 12">
    <name type="scientific">Aspergillus versicolor CBS 583.65</name>
    <dbReference type="NCBI Taxonomy" id="1036611"/>
    <lineage>
        <taxon>Eukaryota</taxon>
        <taxon>Fungi</taxon>
        <taxon>Dikarya</taxon>
        <taxon>Ascomycota</taxon>
        <taxon>Pezizomycotina</taxon>
        <taxon>Eurotiomycetes</taxon>
        <taxon>Eurotiomycetidae</taxon>
        <taxon>Eurotiales</taxon>
        <taxon>Aspergillaceae</taxon>
        <taxon>Aspergillus</taxon>
        <taxon>Aspergillus subgen. Nidulantes</taxon>
    </lineage>
</organism>
<feature type="transmembrane region" description="Helical" evidence="8">
    <location>
        <begin position="274"/>
        <end position="295"/>
    </location>
</feature>
<evidence type="ECO:0000313" key="12">
    <source>
        <dbReference type="Proteomes" id="UP000184073"/>
    </source>
</evidence>
<reference evidence="12" key="1">
    <citation type="journal article" date="2017" name="Genome Biol.">
        <title>Comparative genomics reveals high biological diversity and specific adaptations in the industrially and medically important fungal genus Aspergillus.</title>
        <authorList>
            <person name="de Vries R.P."/>
            <person name="Riley R."/>
            <person name="Wiebenga A."/>
            <person name="Aguilar-Osorio G."/>
            <person name="Amillis S."/>
            <person name="Uchima C.A."/>
            <person name="Anderluh G."/>
            <person name="Asadollahi M."/>
            <person name="Askin M."/>
            <person name="Barry K."/>
            <person name="Battaglia E."/>
            <person name="Bayram O."/>
            <person name="Benocci T."/>
            <person name="Braus-Stromeyer S.A."/>
            <person name="Caldana C."/>
            <person name="Canovas D."/>
            <person name="Cerqueira G.C."/>
            <person name="Chen F."/>
            <person name="Chen W."/>
            <person name="Choi C."/>
            <person name="Clum A."/>
            <person name="Dos Santos R.A."/>
            <person name="Damasio A.R."/>
            <person name="Diallinas G."/>
            <person name="Emri T."/>
            <person name="Fekete E."/>
            <person name="Flipphi M."/>
            <person name="Freyberg S."/>
            <person name="Gallo A."/>
            <person name="Gournas C."/>
            <person name="Habgood R."/>
            <person name="Hainaut M."/>
            <person name="Harispe M.L."/>
            <person name="Henrissat B."/>
            <person name="Hilden K.S."/>
            <person name="Hope R."/>
            <person name="Hossain A."/>
            <person name="Karabika E."/>
            <person name="Karaffa L."/>
            <person name="Karanyi Z."/>
            <person name="Krasevec N."/>
            <person name="Kuo A."/>
            <person name="Kusch H."/>
            <person name="LaButti K."/>
            <person name="Lagendijk E.L."/>
            <person name="Lapidus A."/>
            <person name="Levasseur A."/>
            <person name="Lindquist E."/>
            <person name="Lipzen A."/>
            <person name="Logrieco A.F."/>
            <person name="MacCabe A."/>
            <person name="Maekelae M.R."/>
            <person name="Malavazi I."/>
            <person name="Melin P."/>
            <person name="Meyer V."/>
            <person name="Mielnichuk N."/>
            <person name="Miskei M."/>
            <person name="Molnar A.P."/>
            <person name="Mule G."/>
            <person name="Ngan C.Y."/>
            <person name="Orejas M."/>
            <person name="Orosz E."/>
            <person name="Ouedraogo J.P."/>
            <person name="Overkamp K.M."/>
            <person name="Park H.-S."/>
            <person name="Perrone G."/>
            <person name="Piumi F."/>
            <person name="Punt P.J."/>
            <person name="Ram A.F."/>
            <person name="Ramon A."/>
            <person name="Rauscher S."/>
            <person name="Record E."/>
            <person name="Riano-Pachon D.M."/>
            <person name="Robert V."/>
            <person name="Roehrig J."/>
            <person name="Ruller R."/>
            <person name="Salamov A."/>
            <person name="Salih N.S."/>
            <person name="Samson R.A."/>
            <person name="Sandor E."/>
            <person name="Sanguinetti M."/>
            <person name="Schuetze T."/>
            <person name="Sepcic K."/>
            <person name="Shelest E."/>
            <person name="Sherlock G."/>
            <person name="Sophianopoulou V."/>
            <person name="Squina F.M."/>
            <person name="Sun H."/>
            <person name="Susca A."/>
            <person name="Todd R.B."/>
            <person name="Tsang A."/>
            <person name="Unkles S.E."/>
            <person name="van de Wiele N."/>
            <person name="van Rossen-Uffink D."/>
            <person name="Oliveira J.V."/>
            <person name="Vesth T.C."/>
            <person name="Visser J."/>
            <person name="Yu J.-H."/>
            <person name="Zhou M."/>
            <person name="Andersen M.R."/>
            <person name="Archer D.B."/>
            <person name="Baker S.E."/>
            <person name="Benoit I."/>
            <person name="Brakhage A.A."/>
            <person name="Braus G.H."/>
            <person name="Fischer R."/>
            <person name="Frisvad J.C."/>
            <person name="Goldman G.H."/>
            <person name="Houbraken J."/>
            <person name="Oakley B."/>
            <person name="Pocsi I."/>
            <person name="Scazzocchio C."/>
            <person name="Seiboth B."/>
            <person name="vanKuyk P.A."/>
            <person name="Wortman J."/>
            <person name="Dyer P.S."/>
            <person name="Grigoriev I.V."/>
        </authorList>
    </citation>
    <scope>NUCLEOTIDE SEQUENCE [LARGE SCALE GENOMIC DNA]</scope>
    <source>
        <strain evidence="12">CBS 583.65</strain>
    </source>
</reference>
<dbReference type="Gene3D" id="1.20.1560.10">
    <property type="entry name" value="ABC transporter type 1, transmembrane domain"/>
    <property type="match status" value="2"/>
</dbReference>
<dbReference type="STRING" id="1036611.A0A1L9PPN2"/>
<dbReference type="InterPro" id="IPR003439">
    <property type="entry name" value="ABC_transporter-like_ATP-bd"/>
</dbReference>
<dbReference type="GeneID" id="63730365"/>
<evidence type="ECO:0000259" key="9">
    <source>
        <dbReference type="PROSITE" id="PS50893"/>
    </source>
</evidence>
<feature type="transmembrane region" description="Helical" evidence="8">
    <location>
        <begin position="387"/>
        <end position="406"/>
    </location>
</feature>
<dbReference type="VEuPathDB" id="FungiDB:ASPVEDRAFT_53872"/>
<dbReference type="SUPFAM" id="SSF90123">
    <property type="entry name" value="ABC transporter transmembrane region"/>
    <property type="match status" value="2"/>
</dbReference>
<protein>
    <recommendedName>
        <fullName evidence="13">ABC transporter domain-containing protein</fullName>
    </recommendedName>
</protein>
<feature type="domain" description="ABC transmembrane type-1" evidence="10">
    <location>
        <begin position="881"/>
        <end position="1161"/>
    </location>
</feature>
<keyword evidence="3 8" id="KW-0812">Transmembrane</keyword>
<evidence type="ECO:0000256" key="4">
    <source>
        <dbReference type="ARBA" id="ARBA00022741"/>
    </source>
</evidence>
<evidence type="ECO:0000256" key="5">
    <source>
        <dbReference type="ARBA" id="ARBA00022840"/>
    </source>
</evidence>
<feature type="transmembrane region" description="Helical" evidence="8">
    <location>
        <begin position="1094"/>
        <end position="1123"/>
    </location>
</feature>
<dbReference type="Pfam" id="PF24357">
    <property type="entry name" value="TMD0_ABC"/>
    <property type="match status" value="1"/>
</dbReference>
<keyword evidence="12" id="KW-1185">Reference proteome</keyword>
<evidence type="ECO:0008006" key="13">
    <source>
        <dbReference type="Google" id="ProtNLM"/>
    </source>
</evidence>
<keyword evidence="2" id="KW-0813">Transport</keyword>
<dbReference type="GO" id="GO:0016887">
    <property type="term" value="F:ATP hydrolysis activity"/>
    <property type="evidence" value="ECO:0007669"/>
    <property type="project" value="InterPro"/>
</dbReference>
<keyword evidence="6 8" id="KW-1133">Transmembrane helix</keyword>
<dbReference type="SUPFAM" id="SSF52540">
    <property type="entry name" value="P-loop containing nucleoside triphosphate hydrolases"/>
    <property type="match status" value="2"/>
</dbReference>
<feature type="domain" description="ABC transporter" evidence="9">
    <location>
        <begin position="597"/>
        <end position="825"/>
    </location>
</feature>
<dbReference type="InterPro" id="IPR011527">
    <property type="entry name" value="ABC1_TM_dom"/>
</dbReference>
<dbReference type="CDD" id="cd18580">
    <property type="entry name" value="ABC_6TM_ABCC_D2"/>
    <property type="match status" value="1"/>
</dbReference>
<feature type="transmembrane region" description="Helical" evidence="8">
    <location>
        <begin position="920"/>
        <end position="940"/>
    </location>
</feature>